<evidence type="ECO:0000313" key="4">
    <source>
        <dbReference type="Proteomes" id="UP000238479"/>
    </source>
</evidence>
<dbReference type="Gramene" id="PRQ18702">
    <property type="protein sequence ID" value="PRQ18702"/>
    <property type="gene ID" value="RchiOBHm_Chr7g0208961"/>
</dbReference>
<dbReference type="InterPro" id="IPR000215">
    <property type="entry name" value="Serpin_fam"/>
</dbReference>
<dbReference type="Gene3D" id="2.30.39.10">
    <property type="entry name" value="Alpha-1-antitrypsin, domain 1"/>
    <property type="match status" value="2"/>
</dbReference>
<dbReference type="Proteomes" id="UP000238479">
    <property type="component" value="Chromosome 7"/>
</dbReference>
<proteinExistence type="inferred from homology"/>
<dbReference type="InterPro" id="IPR023796">
    <property type="entry name" value="Serpin_dom"/>
</dbReference>
<evidence type="ECO:0000256" key="1">
    <source>
        <dbReference type="ARBA" id="ARBA00009500"/>
    </source>
</evidence>
<dbReference type="AlphaFoldDB" id="A0A2P6P9W5"/>
<dbReference type="STRING" id="74649.A0A2P6P9W5"/>
<dbReference type="Gene3D" id="6.20.40.10">
    <property type="match status" value="1"/>
</dbReference>
<protein>
    <submittedName>
        <fullName evidence="3">Putative Serpin family protein</fullName>
    </submittedName>
</protein>
<feature type="domain" description="Serpin" evidence="2">
    <location>
        <begin position="8"/>
        <end position="129"/>
    </location>
</feature>
<dbReference type="SUPFAM" id="SSF56574">
    <property type="entry name" value="Serpins"/>
    <property type="match status" value="1"/>
</dbReference>
<comment type="similarity">
    <text evidence="1">Belongs to the serpin family.</text>
</comment>
<evidence type="ECO:0000313" key="3">
    <source>
        <dbReference type="EMBL" id="PRQ18702.1"/>
    </source>
</evidence>
<dbReference type="EMBL" id="PDCK01000045">
    <property type="protein sequence ID" value="PRQ18702.1"/>
    <property type="molecule type" value="Genomic_DNA"/>
</dbReference>
<dbReference type="InterPro" id="IPR042178">
    <property type="entry name" value="Serpin_sf_1"/>
</dbReference>
<name>A0A2P6P9W5_ROSCH</name>
<gene>
    <name evidence="3" type="ORF">RchiOBHm_Chr7g0208961</name>
</gene>
<keyword evidence="4" id="KW-1185">Reference proteome</keyword>
<dbReference type="PANTHER" id="PTHR11461:SF211">
    <property type="entry name" value="GH10112P-RELATED"/>
    <property type="match status" value="1"/>
</dbReference>
<dbReference type="GO" id="GO:0005615">
    <property type="term" value="C:extracellular space"/>
    <property type="evidence" value="ECO:0007669"/>
    <property type="project" value="InterPro"/>
</dbReference>
<evidence type="ECO:0000259" key="2">
    <source>
        <dbReference type="Pfam" id="PF00079"/>
    </source>
</evidence>
<organism evidence="3 4">
    <name type="scientific">Rosa chinensis</name>
    <name type="common">China rose</name>
    <dbReference type="NCBI Taxonomy" id="74649"/>
    <lineage>
        <taxon>Eukaryota</taxon>
        <taxon>Viridiplantae</taxon>
        <taxon>Streptophyta</taxon>
        <taxon>Embryophyta</taxon>
        <taxon>Tracheophyta</taxon>
        <taxon>Spermatophyta</taxon>
        <taxon>Magnoliopsida</taxon>
        <taxon>eudicotyledons</taxon>
        <taxon>Gunneridae</taxon>
        <taxon>Pentapetalae</taxon>
        <taxon>rosids</taxon>
        <taxon>fabids</taxon>
        <taxon>Rosales</taxon>
        <taxon>Rosaceae</taxon>
        <taxon>Rosoideae</taxon>
        <taxon>Rosoideae incertae sedis</taxon>
        <taxon>Rosa</taxon>
    </lineage>
</organism>
<comment type="caution">
    <text evidence="3">The sequence shown here is derived from an EMBL/GenBank/DDBJ whole genome shotgun (WGS) entry which is preliminary data.</text>
</comment>
<dbReference type="Gene3D" id="3.30.497.10">
    <property type="entry name" value="Antithrombin, subunit I, domain 2"/>
    <property type="match status" value="1"/>
</dbReference>
<dbReference type="InterPro" id="IPR036186">
    <property type="entry name" value="Serpin_sf"/>
</dbReference>
<dbReference type="GO" id="GO:0004867">
    <property type="term" value="F:serine-type endopeptidase inhibitor activity"/>
    <property type="evidence" value="ECO:0007669"/>
    <property type="project" value="InterPro"/>
</dbReference>
<sequence length="183" mass="20062">MSDPRISVSRSAEKETNGCIKCILASGSVNSLTRLILANALYFKGDWKDRFDALGTKEYDFHLLNGNSVKAPFMTYRVDNKWKACFSMYVFLPNERDGLPALVERFSSECGFLDRHLPRKTVEVGLELPFVPGGLTEMGDGLYVSSIQHGSFIDVNDDGTEAAAVTVALLLLGSSGSQVRSRG</sequence>
<dbReference type="Pfam" id="PF00079">
    <property type="entry name" value="Serpin"/>
    <property type="match status" value="1"/>
</dbReference>
<accession>A0A2P6P9W5</accession>
<dbReference type="PANTHER" id="PTHR11461">
    <property type="entry name" value="SERINE PROTEASE INHIBITOR, SERPIN"/>
    <property type="match status" value="1"/>
</dbReference>
<reference evidence="3 4" key="1">
    <citation type="journal article" date="2018" name="Nat. Genet.">
        <title>The Rosa genome provides new insights in the design of modern roses.</title>
        <authorList>
            <person name="Bendahmane M."/>
        </authorList>
    </citation>
    <scope>NUCLEOTIDE SEQUENCE [LARGE SCALE GENOMIC DNA]</scope>
    <source>
        <strain evidence="4">cv. Old Blush</strain>
    </source>
</reference>
<dbReference type="InterPro" id="IPR042185">
    <property type="entry name" value="Serpin_sf_2"/>
</dbReference>